<dbReference type="InterPro" id="IPR002937">
    <property type="entry name" value="Amino_oxidase"/>
</dbReference>
<evidence type="ECO:0000313" key="15">
    <source>
        <dbReference type="EMBL" id="TCP58676.1"/>
    </source>
</evidence>
<evidence type="ECO:0000259" key="14">
    <source>
        <dbReference type="Pfam" id="PF01593"/>
    </source>
</evidence>
<keyword evidence="5 13" id="KW-0125">Carotenoid biosynthesis</keyword>
<dbReference type="InterPro" id="IPR036188">
    <property type="entry name" value="FAD/NAD-bd_sf"/>
</dbReference>
<dbReference type="Proteomes" id="UP000295050">
    <property type="component" value="Unassembled WGS sequence"/>
</dbReference>
<evidence type="ECO:0000256" key="1">
    <source>
        <dbReference type="ARBA" id="ARBA00001974"/>
    </source>
</evidence>
<dbReference type="FunFam" id="3.50.50.60:FF:000378">
    <property type="entry name" value="Phytoene desaturase"/>
    <property type="match status" value="1"/>
</dbReference>
<comment type="catalytic activity">
    <reaction evidence="9">
        <text>15-cis-phytoene + 3 A = all-trans-neurosporene + 3 AH2</text>
        <dbReference type="Rhea" id="RHEA:30599"/>
        <dbReference type="ChEBI" id="CHEBI:13193"/>
        <dbReference type="ChEBI" id="CHEBI:16833"/>
        <dbReference type="ChEBI" id="CHEBI:17499"/>
        <dbReference type="ChEBI" id="CHEBI:27787"/>
        <dbReference type="EC" id="1.3.99.28"/>
    </reaction>
</comment>
<comment type="similarity">
    <text evidence="3 13">Belongs to the carotenoid/retinoid oxidoreductase family.</text>
</comment>
<gene>
    <name evidence="15" type="ORF">EV663_1185</name>
</gene>
<organism evidence="15 16">
    <name type="scientific">Rhodovulum bhavnagarense</name>
    <dbReference type="NCBI Taxonomy" id="992286"/>
    <lineage>
        <taxon>Bacteria</taxon>
        <taxon>Pseudomonadati</taxon>
        <taxon>Pseudomonadota</taxon>
        <taxon>Alphaproteobacteria</taxon>
        <taxon>Rhodobacterales</taxon>
        <taxon>Paracoccaceae</taxon>
        <taxon>Rhodovulum</taxon>
    </lineage>
</organism>
<dbReference type="PANTHER" id="PTHR43734">
    <property type="entry name" value="PHYTOENE DESATURASE"/>
    <property type="match status" value="1"/>
</dbReference>
<keyword evidence="16" id="KW-1185">Reference proteome</keyword>
<comment type="cofactor">
    <cofactor evidence="1">
        <name>FAD</name>
        <dbReference type="ChEBI" id="CHEBI:57692"/>
    </cofactor>
</comment>
<evidence type="ECO:0000256" key="5">
    <source>
        <dbReference type="ARBA" id="ARBA00022746"/>
    </source>
</evidence>
<sequence length="522" mass="58506">MMTRVDPALADEAVRAQRPQAVVIGAGLGGLAAAMRLGAKGYRVTVIDKLDVPGGRGSAIWQDGHRFDLGPTIVTVPQIFRELWKTCGRDFDQDVKLVPMDPFYEIVFPDGERFKAQQDTEGMRAEVARLSPGDLAGYDKFLEDSEKRYWFGFEQLGRKPMHKWEDLIKVLHIFGMLRADKSVYAHAASRVQDERLRMALSFHPLFIGGDPFNVTSMYILVSYLEKEFGVHYAMGGVAAIAKAMADVIEWQGGTLRMNTEVDEIVTEKGKRSYKATGVRLASGEEIKADVVVSNADAGFTYNTLLRNVRRWRWSDEKLAKSRWSMGLFVWYFGTKGTRGMWKDVGHHTVLNGPRYEGLVKDIFFHQEKLADDMSLYIHRPTVTDPSAAPEGDDTFYALSPVPNLHSDDPVDWEANGERYRQMVQDFMEDKLMPGLGKHVSTSMFFTPNEFRDRYLSPYGAGFSLEPRIFQSANFRPHNISEEVDGLYMVGAGTHPGAGLPSVITSAEVIGKVVPDATPVKAR</sequence>
<dbReference type="RefSeq" id="WP_132952785.1">
    <property type="nucleotide sequence ID" value="NZ_SLXU01000018.1"/>
</dbReference>
<dbReference type="Gene3D" id="3.50.50.60">
    <property type="entry name" value="FAD/NAD(P)-binding domain"/>
    <property type="match status" value="2"/>
</dbReference>
<evidence type="ECO:0000256" key="3">
    <source>
        <dbReference type="ARBA" id="ARBA00006046"/>
    </source>
</evidence>
<evidence type="ECO:0000256" key="6">
    <source>
        <dbReference type="ARBA" id="ARBA00022827"/>
    </source>
</evidence>
<proteinExistence type="inferred from homology"/>
<protein>
    <recommendedName>
        <fullName evidence="11">Phytoene desaturase (neurosporene-forming)</fullName>
        <ecNumber evidence="10">1.3.99.28</ecNumber>
    </recommendedName>
    <alternativeName>
        <fullName evidence="12">3-step phytoene desaturase</fullName>
    </alternativeName>
    <alternativeName>
        <fullName evidence="8">Phytoene dehydrogenase</fullName>
    </alternativeName>
</protein>
<evidence type="ECO:0000256" key="2">
    <source>
        <dbReference type="ARBA" id="ARBA00004829"/>
    </source>
</evidence>
<dbReference type="FunFam" id="3.50.50.60:FF:000413">
    <property type="entry name" value="Phytoene desaturase (lycopene-forming)"/>
    <property type="match status" value="1"/>
</dbReference>
<evidence type="ECO:0000256" key="8">
    <source>
        <dbReference type="ARBA" id="ARBA00031986"/>
    </source>
</evidence>
<dbReference type="GO" id="GO:0016117">
    <property type="term" value="P:carotenoid biosynthetic process"/>
    <property type="evidence" value="ECO:0007669"/>
    <property type="project" value="UniProtKB-KW"/>
</dbReference>
<name>A0A4V2SVI8_9RHOB</name>
<dbReference type="EC" id="1.3.99.28" evidence="10"/>
<keyword evidence="4" id="KW-0285">Flavoprotein</keyword>
<dbReference type="PANTHER" id="PTHR43734:SF3">
    <property type="entry name" value="B-CAROTENE KETOLASE"/>
    <property type="match status" value="1"/>
</dbReference>
<dbReference type="SUPFAM" id="SSF51905">
    <property type="entry name" value="FAD/NAD(P)-binding domain"/>
    <property type="match status" value="1"/>
</dbReference>
<evidence type="ECO:0000256" key="13">
    <source>
        <dbReference type="RuleBase" id="RU362075"/>
    </source>
</evidence>
<dbReference type="GO" id="GO:0016627">
    <property type="term" value="F:oxidoreductase activity, acting on the CH-CH group of donors"/>
    <property type="evidence" value="ECO:0007669"/>
    <property type="project" value="UniProtKB-ARBA"/>
</dbReference>
<feature type="domain" description="Amine oxidase" evidence="14">
    <location>
        <begin position="28"/>
        <end position="506"/>
    </location>
</feature>
<evidence type="ECO:0000256" key="11">
    <source>
        <dbReference type="ARBA" id="ARBA00073036"/>
    </source>
</evidence>
<dbReference type="AlphaFoldDB" id="A0A4V2SVI8"/>
<evidence type="ECO:0000256" key="7">
    <source>
        <dbReference type="ARBA" id="ARBA00023002"/>
    </source>
</evidence>
<dbReference type="InterPro" id="IPR014105">
    <property type="entry name" value="Carotenoid/retinoid_OxRdtase"/>
</dbReference>
<evidence type="ECO:0000256" key="12">
    <source>
        <dbReference type="ARBA" id="ARBA00083000"/>
    </source>
</evidence>
<evidence type="ECO:0000256" key="4">
    <source>
        <dbReference type="ARBA" id="ARBA00022630"/>
    </source>
</evidence>
<reference evidence="15 16" key="1">
    <citation type="submission" date="2019-03" db="EMBL/GenBank/DDBJ databases">
        <title>Genomic Encyclopedia of Type Strains, Phase IV (KMG-IV): sequencing the most valuable type-strain genomes for metagenomic binning, comparative biology and taxonomic classification.</title>
        <authorList>
            <person name="Goeker M."/>
        </authorList>
    </citation>
    <scope>NUCLEOTIDE SEQUENCE [LARGE SCALE GENOMIC DNA]</scope>
    <source>
        <strain evidence="15 16">DSM 24766</strain>
    </source>
</reference>
<dbReference type="EMBL" id="SLXU01000018">
    <property type="protein sequence ID" value="TCP58676.1"/>
    <property type="molecule type" value="Genomic_DNA"/>
</dbReference>
<evidence type="ECO:0000256" key="9">
    <source>
        <dbReference type="ARBA" id="ARBA00050961"/>
    </source>
</evidence>
<comment type="caution">
    <text evidence="15">The sequence shown here is derived from an EMBL/GenBank/DDBJ whole genome shotgun (WGS) entry which is preliminary data.</text>
</comment>
<dbReference type="NCBIfam" id="TIGR02734">
    <property type="entry name" value="crtI_fam"/>
    <property type="match status" value="1"/>
</dbReference>
<keyword evidence="7 13" id="KW-0560">Oxidoreductase</keyword>
<dbReference type="OrthoDB" id="9774675at2"/>
<dbReference type="Pfam" id="PF01593">
    <property type="entry name" value="Amino_oxidase"/>
    <property type="match status" value="1"/>
</dbReference>
<evidence type="ECO:0000313" key="16">
    <source>
        <dbReference type="Proteomes" id="UP000295050"/>
    </source>
</evidence>
<keyword evidence="6" id="KW-0274">FAD</keyword>
<dbReference type="InterPro" id="IPR008150">
    <property type="entry name" value="Phytoene_DH_bac_CS"/>
</dbReference>
<dbReference type="GO" id="GO:0071949">
    <property type="term" value="F:FAD binding"/>
    <property type="evidence" value="ECO:0007669"/>
    <property type="project" value="UniProtKB-ARBA"/>
</dbReference>
<evidence type="ECO:0000256" key="10">
    <source>
        <dbReference type="ARBA" id="ARBA00066679"/>
    </source>
</evidence>
<dbReference type="PROSITE" id="PS00982">
    <property type="entry name" value="PHYTOENE_DH"/>
    <property type="match status" value="1"/>
</dbReference>
<comment type="pathway">
    <text evidence="2 13">Carotenoid biosynthesis.</text>
</comment>
<accession>A0A4V2SVI8</accession>